<name>A0A381QN40_9ZZZZ</name>
<protein>
    <recommendedName>
        <fullName evidence="2">DUF2066 domain-containing protein</fullName>
    </recommendedName>
</protein>
<dbReference type="InterPro" id="IPR018642">
    <property type="entry name" value="DUF2066"/>
</dbReference>
<gene>
    <name evidence="1" type="ORF">METZ01_LOCUS33304</name>
</gene>
<evidence type="ECO:0000313" key="1">
    <source>
        <dbReference type="EMBL" id="SUZ80450.1"/>
    </source>
</evidence>
<proteinExistence type="predicted"/>
<accession>A0A381QN40</accession>
<organism evidence="1">
    <name type="scientific">marine metagenome</name>
    <dbReference type="NCBI Taxonomy" id="408172"/>
    <lineage>
        <taxon>unclassified sequences</taxon>
        <taxon>metagenomes</taxon>
        <taxon>ecological metagenomes</taxon>
    </lineage>
</organism>
<reference evidence="1" key="1">
    <citation type="submission" date="2018-05" db="EMBL/GenBank/DDBJ databases">
        <authorList>
            <person name="Lanie J.A."/>
            <person name="Ng W.-L."/>
            <person name="Kazmierczak K.M."/>
            <person name="Andrzejewski T.M."/>
            <person name="Davidsen T.M."/>
            <person name="Wayne K.J."/>
            <person name="Tettelin H."/>
            <person name="Glass J.I."/>
            <person name="Rusch D."/>
            <person name="Podicherti R."/>
            <person name="Tsui H.-C.T."/>
            <person name="Winkler M.E."/>
        </authorList>
    </citation>
    <scope>NUCLEOTIDE SEQUENCE</scope>
</reference>
<dbReference type="AlphaFoldDB" id="A0A381QN40"/>
<sequence>MDFRNSINEKIKSFILIFLIGSTLNPISLLSVEMDSLYTVEISNHLTQSNISDSIYELALKKILIRITGNETIEKTIDIKKLFPNPKLYVRQFKLIENNKISITLDDEAIEDILRLSAVKIWSKERPVTLIWIAIKSDGINREILSSTEGIIVSGAHPISLIDNRTIKEFIFEAALNRGIPIRFPEVDKTDLQLISFVDIWGGFSDQIINASKRYNVQSILVGRVRNDELTNNFWTHYLFNHRGELIHEKEIFGSSIRAINILSDVILDNFFLQDENKVEQKNLVISGMNSISSLGEVESFLSSMDIINNFVIESIGGDKVQFKLFYTVDDFELYESIRSSEKLEEIVKQESEISFNSSKIYEKFEFSFKDMVQ</sequence>
<evidence type="ECO:0008006" key="2">
    <source>
        <dbReference type="Google" id="ProtNLM"/>
    </source>
</evidence>
<dbReference type="EMBL" id="UINC01001427">
    <property type="protein sequence ID" value="SUZ80450.1"/>
    <property type="molecule type" value="Genomic_DNA"/>
</dbReference>
<dbReference type="Pfam" id="PF09839">
    <property type="entry name" value="DUF2066"/>
    <property type="match status" value="1"/>
</dbReference>